<dbReference type="AlphaFoldDB" id="A0A6C0LW83"/>
<evidence type="ECO:0000313" key="2">
    <source>
        <dbReference type="EMBL" id="QHU34268.1"/>
    </source>
</evidence>
<keyword evidence="1" id="KW-0812">Transmembrane</keyword>
<feature type="transmembrane region" description="Helical" evidence="1">
    <location>
        <begin position="29"/>
        <end position="46"/>
    </location>
</feature>
<protein>
    <recommendedName>
        <fullName evidence="3">LamG-like jellyroll fold domain-containing protein</fullName>
    </recommendedName>
</protein>
<feature type="transmembrane region" description="Helical" evidence="1">
    <location>
        <begin position="99"/>
        <end position="121"/>
    </location>
</feature>
<feature type="transmembrane region" description="Helical" evidence="1">
    <location>
        <begin position="167"/>
        <end position="187"/>
    </location>
</feature>
<dbReference type="EMBL" id="MN740568">
    <property type="protein sequence ID" value="QHU34268.1"/>
    <property type="molecule type" value="Genomic_DNA"/>
</dbReference>
<dbReference type="SUPFAM" id="SSF49899">
    <property type="entry name" value="Concanavalin A-like lectins/glucanases"/>
    <property type="match status" value="1"/>
</dbReference>
<feature type="transmembrane region" description="Helical" evidence="1">
    <location>
        <begin position="58"/>
        <end position="79"/>
    </location>
</feature>
<accession>A0A6C0LW83</accession>
<dbReference type="InterPro" id="IPR013320">
    <property type="entry name" value="ConA-like_dom_sf"/>
</dbReference>
<name>A0A6C0LW83_9ZZZZ</name>
<evidence type="ECO:0008006" key="3">
    <source>
        <dbReference type="Google" id="ProtNLM"/>
    </source>
</evidence>
<keyword evidence="1" id="KW-1133">Transmembrane helix</keyword>
<feature type="transmembrane region" description="Helical" evidence="1">
    <location>
        <begin position="199"/>
        <end position="217"/>
    </location>
</feature>
<feature type="transmembrane region" description="Helical" evidence="1">
    <location>
        <begin position="128"/>
        <end position="147"/>
    </location>
</feature>
<keyword evidence="1" id="KW-0472">Membrane</keyword>
<sequence>MPLYMSTNALSFTEKVGAFFTTYANPLRYIYVLVVFLTTMFILDVNKTVPFFEEYHPQVFMGTMAIASAIFLGSLLSLHELSKPVTGEPISILTQMNSFGKMLGIFVLFAAMVYGILFLCIENYEFSSHLLLILIISGVVISSLTFYKYKDKILPDEDSKTNKVLRLIKNIFIYIPCYLSHVGTAIVKELKTAPKEAYILLFLEGIAIVTYVFYGAIKNYMYKTAVRNGKQLLREPIRLNKTETIGSFNELHKVSDKNDTFQYDYSISSWVYLNPDSSTNVYYPILNYGSKPMIEYNQYAHKLRIQMLDGKTTLKTIYLTDDIPLQRWNHIVVNYSGSTIDIFINNVLVATKPNIVPYMYYDTIVTGSNENMGGSICNVIYFTQTLSKKSINYMYMMYNSLNPPIL</sequence>
<reference evidence="2" key="1">
    <citation type="journal article" date="2020" name="Nature">
        <title>Giant virus diversity and host interactions through global metagenomics.</title>
        <authorList>
            <person name="Schulz F."/>
            <person name="Roux S."/>
            <person name="Paez-Espino D."/>
            <person name="Jungbluth S."/>
            <person name="Walsh D.A."/>
            <person name="Denef V.J."/>
            <person name="McMahon K.D."/>
            <person name="Konstantinidis K.T."/>
            <person name="Eloe-Fadrosh E.A."/>
            <person name="Kyrpides N.C."/>
            <person name="Woyke T."/>
        </authorList>
    </citation>
    <scope>NUCLEOTIDE SEQUENCE</scope>
    <source>
        <strain evidence="2">GVMAG-S-1016713-123</strain>
    </source>
</reference>
<evidence type="ECO:0000256" key="1">
    <source>
        <dbReference type="SAM" id="Phobius"/>
    </source>
</evidence>
<proteinExistence type="predicted"/>
<organism evidence="2">
    <name type="scientific">viral metagenome</name>
    <dbReference type="NCBI Taxonomy" id="1070528"/>
    <lineage>
        <taxon>unclassified sequences</taxon>
        <taxon>metagenomes</taxon>
        <taxon>organismal metagenomes</taxon>
    </lineage>
</organism>
<dbReference type="Pfam" id="PF13385">
    <property type="entry name" value="Laminin_G_3"/>
    <property type="match status" value="1"/>
</dbReference>
<dbReference type="Gene3D" id="2.60.120.200">
    <property type="match status" value="1"/>
</dbReference>